<evidence type="ECO:0008006" key="5">
    <source>
        <dbReference type="Google" id="ProtNLM"/>
    </source>
</evidence>
<reference evidence="3 4" key="1">
    <citation type="submission" date="2019-07" db="EMBL/GenBank/DDBJ databases">
        <title>Genomics analysis of Aphanomyces spp. identifies a new class of oomycete effector associated with host adaptation.</title>
        <authorList>
            <person name="Gaulin E."/>
        </authorList>
    </citation>
    <scope>NUCLEOTIDE SEQUENCE [LARGE SCALE GENOMIC DNA]</scope>
    <source>
        <strain evidence="3 4">ATCC 201684</strain>
    </source>
</reference>
<dbReference type="Gene3D" id="1.10.239.10">
    <property type="entry name" value="Elicitin domain"/>
    <property type="match status" value="1"/>
</dbReference>
<evidence type="ECO:0000313" key="3">
    <source>
        <dbReference type="EMBL" id="KAF0737808.1"/>
    </source>
</evidence>
<proteinExistence type="predicted"/>
<gene>
    <name evidence="3" type="ORF">Ae201684_006204</name>
</gene>
<feature type="chain" id="PRO_5026008918" description="Secreted protein" evidence="2">
    <location>
        <begin position="19"/>
        <end position="168"/>
    </location>
</feature>
<feature type="region of interest" description="Disordered" evidence="1">
    <location>
        <begin position="135"/>
        <end position="168"/>
    </location>
</feature>
<keyword evidence="4" id="KW-1185">Reference proteome</keyword>
<protein>
    <recommendedName>
        <fullName evidence="5">Secreted protein</fullName>
    </recommendedName>
</protein>
<dbReference type="AlphaFoldDB" id="A0A6G0XCH5"/>
<dbReference type="VEuPathDB" id="FungiDB:AeMF1_001326"/>
<organism evidence="3 4">
    <name type="scientific">Aphanomyces euteiches</name>
    <dbReference type="NCBI Taxonomy" id="100861"/>
    <lineage>
        <taxon>Eukaryota</taxon>
        <taxon>Sar</taxon>
        <taxon>Stramenopiles</taxon>
        <taxon>Oomycota</taxon>
        <taxon>Saprolegniomycetes</taxon>
        <taxon>Saprolegniales</taxon>
        <taxon>Verrucalvaceae</taxon>
        <taxon>Aphanomyces</taxon>
    </lineage>
</organism>
<evidence type="ECO:0000313" key="4">
    <source>
        <dbReference type="Proteomes" id="UP000481153"/>
    </source>
</evidence>
<dbReference type="InterPro" id="IPR036470">
    <property type="entry name" value="Elicitin_sf"/>
</dbReference>
<dbReference type="EMBL" id="VJMJ01000080">
    <property type="protein sequence ID" value="KAF0737808.1"/>
    <property type="molecule type" value="Genomic_DNA"/>
</dbReference>
<dbReference type="Proteomes" id="UP000481153">
    <property type="component" value="Unassembled WGS sequence"/>
</dbReference>
<accession>A0A6G0XCH5</accession>
<feature type="signal peptide" evidence="2">
    <location>
        <begin position="1"/>
        <end position="18"/>
    </location>
</feature>
<feature type="compositionally biased region" description="Low complexity" evidence="1">
    <location>
        <begin position="136"/>
        <end position="168"/>
    </location>
</feature>
<sequence length="168" mass="17869">MKSSVLAVLFAFVAVTSARQMQRSDPNAINKCTGAVQDIINKATTNPQAQTCSTDSGVKLTTLTATTGLKADDAKKIALAASCKKWFTDVSSTIVANKPACDFYDPKTGTASKSSTSNTAKFKWNIQDFLRDANKIKPAAAKPKTTIKPSPSKPKATAKPATTKKLLR</sequence>
<evidence type="ECO:0000256" key="1">
    <source>
        <dbReference type="SAM" id="MobiDB-lite"/>
    </source>
</evidence>
<dbReference type="GO" id="GO:0005576">
    <property type="term" value="C:extracellular region"/>
    <property type="evidence" value="ECO:0007669"/>
    <property type="project" value="InterPro"/>
</dbReference>
<evidence type="ECO:0000256" key="2">
    <source>
        <dbReference type="SAM" id="SignalP"/>
    </source>
</evidence>
<keyword evidence="2" id="KW-0732">Signal</keyword>
<name>A0A6G0XCH5_9STRA</name>
<comment type="caution">
    <text evidence="3">The sequence shown here is derived from an EMBL/GenBank/DDBJ whole genome shotgun (WGS) entry which is preliminary data.</text>
</comment>